<organism evidence="1">
    <name type="scientific">Dictyostelium mucoroides</name>
    <name type="common">Slime mold</name>
    <dbReference type="NCBI Taxonomy" id="31287"/>
    <lineage>
        <taxon>Eukaryota</taxon>
        <taxon>Amoebozoa</taxon>
        <taxon>Evosea</taxon>
        <taxon>Eumycetozoa</taxon>
        <taxon>Dictyostelia</taxon>
        <taxon>Dictyosteliales</taxon>
        <taxon>Dictyosteliaceae</taxon>
        <taxon>Dictyostelium</taxon>
    </lineage>
</organism>
<reference evidence="1" key="1">
    <citation type="submission" date="2009-02" db="EMBL/GenBank/DDBJ databases">
        <title>Zyg1 isolated from genomic DNA of Dictyostelium mucoroides by PCR.</title>
        <authorList>
            <person name="Amagai A."/>
        </authorList>
    </citation>
    <scope>NUCLEOTIDE SEQUENCE</scope>
    <source>
        <strain evidence="1">7</strain>
    </source>
</reference>
<sequence>MEIDSKITNFEDAGTINLNLHNFVSEKFANKPKVLNVASLASNSVDEAGDSEQKVSFRINQTGNIFYSTTTPELTLESKKLFNSVTVLFAAMTKALGEKGLNLFNYEAVASLIQKSGYFVEVQKFQKNLSIKSGSLSIDTQIIQQLIPGLTSGASLDIAKGVLGALNGEFSASSSDEKVKIAHLLFICEELFGAPSVTVRLFYATKETHKTLTSSPCHKSSSVSFELNQEASTFLFVSPDTIAEFSQKFETQPEEYKNLIEKLKGYLP</sequence>
<evidence type="ECO:0000313" key="1">
    <source>
        <dbReference type="EMBL" id="BAO57385.1"/>
    </source>
</evidence>
<dbReference type="EMBL" id="AB479506">
    <property type="protein sequence ID" value="BAO57385.1"/>
    <property type="molecule type" value="Genomic_DNA"/>
</dbReference>
<name>X5HYA8_DICMU</name>
<dbReference type="SMR" id="X5HYA8"/>
<dbReference type="AlphaFoldDB" id="X5HYA8"/>
<accession>X5HYA8</accession>
<protein>
    <submittedName>
        <fullName evidence="1">ZYG1</fullName>
    </submittedName>
</protein>
<gene>
    <name evidence="1" type="primary">zyg1</name>
</gene>
<proteinExistence type="predicted"/>